<dbReference type="CDD" id="cd17933">
    <property type="entry name" value="DEXSc_RecD-like"/>
    <property type="match status" value="1"/>
</dbReference>
<dbReference type="InterPro" id="IPR051055">
    <property type="entry name" value="PIF1_helicase"/>
</dbReference>
<proteinExistence type="predicted"/>
<feature type="domain" description="TATA-binding-like protein" evidence="2">
    <location>
        <begin position="586"/>
        <end position="649"/>
    </location>
</feature>
<accession>A0A2X1PIL8</accession>
<dbReference type="EMBL" id="UASK01000005">
    <property type="protein sequence ID" value="SPX41461.1"/>
    <property type="molecule type" value="Genomic_DNA"/>
</dbReference>
<dbReference type="GO" id="GO:0004527">
    <property type="term" value="F:exonuclease activity"/>
    <property type="evidence" value="ECO:0007669"/>
    <property type="project" value="UniProtKB-KW"/>
</dbReference>
<protein>
    <submittedName>
        <fullName evidence="3">Exonuclease V subunit alpha</fullName>
    </submittedName>
</protein>
<dbReference type="InterPro" id="IPR027785">
    <property type="entry name" value="UvrD-like_helicase_C"/>
</dbReference>
<dbReference type="Pfam" id="PF13245">
    <property type="entry name" value="AAA_19"/>
    <property type="match status" value="1"/>
</dbReference>
<dbReference type="InterPro" id="IPR027417">
    <property type="entry name" value="P-loop_NTPase"/>
</dbReference>
<dbReference type="CDD" id="cd18809">
    <property type="entry name" value="SF1_C_RecD"/>
    <property type="match status" value="1"/>
</dbReference>
<feature type="domain" description="TATA-binding-like protein" evidence="2">
    <location>
        <begin position="679"/>
        <end position="742"/>
    </location>
</feature>
<feature type="domain" description="UvrD-like helicase C-terminal" evidence="1">
    <location>
        <begin position="487"/>
        <end position="536"/>
    </location>
</feature>
<evidence type="ECO:0000313" key="3">
    <source>
        <dbReference type="EMBL" id="SPX41461.1"/>
    </source>
</evidence>
<reference evidence="3 4" key="1">
    <citation type="submission" date="2018-06" db="EMBL/GenBank/DDBJ databases">
        <authorList>
            <consortium name="Pathogen Informatics"/>
            <person name="Doyle S."/>
        </authorList>
    </citation>
    <scope>NUCLEOTIDE SEQUENCE [LARGE SCALE GENOMIC DNA]</scope>
    <source>
        <strain evidence="3 4">NCTC11872</strain>
    </source>
</reference>
<organism evidence="3 4">
    <name type="scientific">Haemophilus influenzae</name>
    <dbReference type="NCBI Taxonomy" id="727"/>
    <lineage>
        <taxon>Bacteria</taxon>
        <taxon>Pseudomonadati</taxon>
        <taxon>Pseudomonadota</taxon>
        <taxon>Gammaproteobacteria</taxon>
        <taxon>Pasteurellales</taxon>
        <taxon>Pasteurellaceae</taxon>
        <taxon>Haemophilus</taxon>
    </lineage>
</organism>
<keyword evidence="3" id="KW-0269">Exonuclease</keyword>
<dbReference type="PANTHER" id="PTHR47642">
    <property type="entry name" value="ATP-DEPENDENT DNA HELICASE"/>
    <property type="match status" value="1"/>
</dbReference>
<dbReference type="SUPFAM" id="SSF52540">
    <property type="entry name" value="P-loop containing nucleoside triphosphate hydrolases"/>
    <property type="match status" value="2"/>
</dbReference>
<sequence length="758" mass="87902">MKKKIAQENKYLKTQLSEQQINSERENKSNQYKTTADNLDLDNYHTLENISLIDCYNEYVLTEGQKSLIDKLSQFFNNKEKNIFLLKGYAGTGKTFIMKGVSNYLSLMNRDCSLIAPTGKAAKVLANKTGKIATTIHSKIYNLGDLIEYEDEGNPNTYKFYANLKVNEDSSNNVYIIDESSMISDVYSDSEFIRFGSGYLLHDLMKYINLDQNDHTKKIIFIGDDAQLPPIGMDFSPALLSDYILNKFNIETEEYELTDIIRQKLESGVIKNAFKIRDSIYNNEFNRLCIEFESNDIHNINEKESIQTYLTSCNHQVNGESIIIAYSNADVNTYNMAIRQYLFPNQEIICKGDKVMALRNHEIDNLRISNGDFGLIRWVNPNNEERKIKLRKKLKDRKIDTQEINLQFREVEIGFRNEIGQTVFIKTKIIENILYSDCAQLSSEEQKALYIDFCIRNPELSYRKNRNEFKNALLADSYFNALPIKFGYAITCHKAQGSEWNNVIVKCGAHQNKLTKEYFRWFYTAITRTAKHLYLIDPPEIRLGGNIKLVGDIGKKEKNKVVSTETQQVNCGIRLSKFNDLNDISKSIYNKIIPILTSLEVTEVNIEEKPYHNIYSITYGDKTDRFRVFYNSKNKLTSITPINLSDNDIINKLKKLEGTSIPLSREYDANLSKIKFSKDFLNEFHQLVEKIFNENKIKIIQVEEKQYNLRYQIIKQDDNVVMDIYFNAKHQFTKLIIIKSSSKNFENEISTLITEGLS</sequence>
<keyword evidence="3" id="KW-0378">Hydrolase</keyword>
<keyword evidence="3" id="KW-0540">Nuclease</keyword>
<gene>
    <name evidence="3" type="ORF">NCTC11872_01070</name>
</gene>
<dbReference type="Pfam" id="PF22721">
    <property type="entry name" value="TBP-TOTE"/>
    <property type="match status" value="2"/>
</dbReference>
<evidence type="ECO:0000313" key="4">
    <source>
        <dbReference type="Proteomes" id="UP000249936"/>
    </source>
</evidence>
<dbReference type="InterPro" id="IPR054572">
    <property type="entry name" value="TBP-TOTE"/>
</dbReference>
<dbReference type="Gene3D" id="3.40.50.300">
    <property type="entry name" value="P-loop containing nucleotide triphosphate hydrolases"/>
    <property type="match status" value="3"/>
</dbReference>
<dbReference type="AlphaFoldDB" id="A0A2X1PIL8"/>
<dbReference type="Pfam" id="PF13538">
    <property type="entry name" value="UvrD_C_2"/>
    <property type="match status" value="1"/>
</dbReference>
<name>A0A2X1PIL8_HAEIF</name>
<dbReference type="Proteomes" id="UP000249936">
    <property type="component" value="Unassembled WGS sequence"/>
</dbReference>
<evidence type="ECO:0000259" key="2">
    <source>
        <dbReference type="Pfam" id="PF22721"/>
    </source>
</evidence>
<evidence type="ECO:0000259" key="1">
    <source>
        <dbReference type="Pfam" id="PF13538"/>
    </source>
</evidence>